<evidence type="ECO:0000313" key="1">
    <source>
        <dbReference type="EMBL" id="TFK72907.1"/>
    </source>
</evidence>
<gene>
    <name evidence="1" type="ORF">BDN72DRAFT_791701</name>
</gene>
<organism evidence="1 2">
    <name type="scientific">Pluteus cervinus</name>
    <dbReference type="NCBI Taxonomy" id="181527"/>
    <lineage>
        <taxon>Eukaryota</taxon>
        <taxon>Fungi</taxon>
        <taxon>Dikarya</taxon>
        <taxon>Basidiomycota</taxon>
        <taxon>Agaricomycotina</taxon>
        <taxon>Agaricomycetes</taxon>
        <taxon>Agaricomycetidae</taxon>
        <taxon>Agaricales</taxon>
        <taxon>Pluteineae</taxon>
        <taxon>Pluteaceae</taxon>
        <taxon>Pluteus</taxon>
    </lineage>
</organism>
<dbReference type="Proteomes" id="UP000308600">
    <property type="component" value="Unassembled WGS sequence"/>
</dbReference>
<accession>A0ACD3B7E5</accession>
<keyword evidence="2" id="KW-1185">Reference proteome</keyword>
<dbReference type="EMBL" id="ML208280">
    <property type="protein sequence ID" value="TFK72907.1"/>
    <property type="molecule type" value="Genomic_DNA"/>
</dbReference>
<sequence length="791" mass="85636">MSSAPARLLFVVVLIINAILWSHSRYADTSRVQAAYADQGLVKRISYGLLNPNATLLQEGSNAQCHPRSVPLLDQCSHVRENCMVSETFLSLDYLRYYFCADTTLKPVVFGGLVVWLIFLFSTLGISASDFLVPNLATISHVLGLSEDVAGVTFLAFGNASPDVFSTFSAMRANSGSLAIGELLGAASFIVSCVVGSMCIIRPFQVERWPFLRDVGFFTAAVLALLVILWDGHIRKSEAGAMVALYFLYVIVVIVGEWWDRRRSRRLQYESQIRSEYDEEDVIFTEYRDDPSPVASTVASPLPPRARATSHPGPGLGPLRLQTDFQSWSRTSSPGPSPRHHHPSLPSFSLVGAIEFRDVVQSLQHQAASPALSIFDTQVTPYAGGHYHSPNLLSRTPGGSVHDLEVNPFDAALGSLPLDDRTANNLLSTPAPGEEPGDLLLDVTHLAPPGRPTPVPSIYRTPASPTVSNIHSDSTSHYPSTRWGSFKRISAKTFHTLFPTLHHFPTHSILAGLAALFAAPAVMLLTITLPVVVTPQDEGSIHNDKLNDAPLLHGFDGDDESRVLQSEVPELSYNKWLTAAQCIFGPVFCACVLFAGADEDQPLIIAGTAAGGIIAALLVLVFSTDGRNPTMRMARCSIGFVVAVVWVMAIADEVVQLLRTFGYIFGLSDAMIGLTVFAVGNSLADLVANTSVAVFAPLMGFSACFGGPMLNILLGVGLSGSYIIHHTSEPYTLQYSTTLFVSTIGLLALLVTTLVFVPLNHYYLTRSWGIFLIVSYSVIMAISIIVELRGT</sequence>
<proteinExistence type="predicted"/>
<protein>
    <submittedName>
        <fullName evidence="1">Uncharacterized protein</fullName>
    </submittedName>
</protein>
<name>A0ACD3B7E5_9AGAR</name>
<evidence type="ECO:0000313" key="2">
    <source>
        <dbReference type="Proteomes" id="UP000308600"/>
    </source>
</evidence>
<reference evidence="1 2" key="1">
    <citation type="journal article" date="2019" name="Nat. Ecol. Evol.">
        <title>Megaphylogeny resolves global patterns of mushroom evolution.</title>
        <authorList>
            <person name="Varga T."/>
            <person name="Krizsan K."/>
            <person name="Foldi C."/>
            <person name="Dima B."/>
            <person name="Sanchez-Garcia M."/>
            <person name="Sanchez-Ramirez S."/>
            <person name="Szollosi G.J."/>
            <person name="Szarkandi J.G."/>
            <person name="Papp V."/>
            <person name="Albert L."/>
            <person name="Andreopoulos W."/>
            <person name="Angelini C."/>
            <person name="Antonin V."/>
            <person name="Barry K.W."/>
            <person name="Bougher N.L."/>
            <person name="Buchanan P."/>
            <person name="Buyck B."/>
            <person name="Bense V."/>
            <person name="Catcheside P."/>
            <person name="Chovatia M."/>
            <person name="Cooper J."/>
            <person name="Damon W."/>
            <person name="Desjardin D."/>
            <person name="Finy P."/>
            <person name="Geml J."/>
            <person name="Haridas S."/>
            <person name="Hughes K."/>
            <person name="Justo A."/>
            <person name="Karasinski D."/>
            <person name="Kautmanova I."/>
            <person name="Kiss B."/>
            <person name="Kocsube S."/>
            <person name="Kotiranta H."/>
            <person name="LaButti K.M."/>
            <person name="Lechner B.E."/>
            <person name="Liimatainen K."/>
            <person name="Lipzen A."/>
            <person name="Lukacs Z."/>
            <person name="Mihaltcheva S."/>
            <person name="Morgado L.N."/>
            <person name="Niskanen T."/>
            <person name="Noordeloos M.E."/>
            <person name="Ohm R.A."/>
            <person name="Ortiz-Santana B."/>
            <person name="Ovrebo C."/>
            <person name="Racz N."/>
            <person name="Riley R."/>
            <person name="Savchenko A."/>
            <person name="Shiryaev A."/>
            <person name="Soop K."/>
            <person name="Spirin V."/>
            <person name="Szebenyi C."/>
            <person name="Tomsovsky M."/>
            <person name="Tulloss R.E."/>
            <person name="Uehling J."/>
            <person name="Grigoriev I.V."/>
            <person name="Vagvolgyi C."/>
            <person name="Papp T."/>
            <person name="Martin F.M."/>
            <person name="Miettinen O."/>
            <person name="Hibbett D.S."/>
            <person name="Nagy L.G."/>
        </authorList>
    </citation>
    <scope>NUCLEOTIDE SEQUENCE [LARGE SCALE GENOMIC DNA]</scope>
    <source>
        <strain evidence="1 2">NL-1719</strain>
    </source>
</reference>